<gene>
    <name evidence="1" type="ORF">BKA24_002924</name>
</gene>
<name>A0A7W7BSX0_9MICO</name>
<accession>A0A7W7BSX0</accession>
<evidence type="ECO:0000313" key="2">
    <source>
        <dbReference type="Proteomes" id="UP000573729"/>
    </source>
</evidence>
<dbReference type="AlphaFoldDB" id="A0A7W7BSX0"/>
<protein>
    <submittedName>
        <fullName evidence="1">Uncharacterized protein</fullName>
    </submittedName>
</protein>
<dbReference type="EMBL" id="JACHMD010000001">
    <property type="protein sequence ID" value="MBB4668215.1"/>
    <property type="molecule type" value="Genomic_DNA"/>
</dbReference>
<reference evidence="1 2" key="1">
    <citation type="submission" date="2020-08" db="EMBL/GenBank/DDBJ databases">
        <title>Sequencing the genomes of 1000 actinobacteria strains.</title>
        <authorList>
            <person name="Klenk H.-P."/>
        </authorList>
    </citation>
    <scope>NUCLEOTIDE SEQUENCE [LARGE SCALE GENOMIC DNA]</scope>
    <source>
        <strain evidence="1 2">DSM 24947</strain>
    </source>
</reference>
<evidence type="ECO:0000313" key="1">
    <source>
        <dbReference type="EMBL" id="MBB4668215.1"/>
    </source>
</evidence>
<dbReference type="RefSeq" id="WP_221417337.1">
    <property type="nucleotide sequence ID" value="NZ_JACHMD010000001.1"/>
</dbReference>
<proteinExistence type="predicted"/>
<sequence length="87" mass="9365">MPMTMIDTPRPAPATAGLVDASRGTATWHEVEKGFWVGNIPGRFLGTVEHGHTGYIARDDTGARVGRYSDAVEARAALSERGKEPRS</sequence>
<dbReference type="Proteomes" id="UP000573729">
    <property type="component" value="Unassembled WGS sequence"/>
</dbReference>
<comment type="caution">
    <text evidence="1">The sequence shown here is derived from an EMBL/GenBank/DDBJ whole genome shotgun (WGS) entry which is preliminary data.</text>
</comment>
<keyword evidence="2" id="KW-1185">Reference proteome</keyword>
<organism evidence="1 2">
    <name type="scientific">Microbacterium marinum</name>
    <dbReference type="NCBI Taxonomy" id="421115"/>
    <lineage>
        <taxon>Bacteria</taxon>
        <taxon>Bacillati</taxon>
        <taxon>Actinomycetota</taxon>
        <taxon>Actinomycetes</taxon>
        <taxon>Micrococcales</taxon>
        <taxon>Microbacteriaceae</taxon>
        <taxon>Microbacterium</taxon>
    </lineage>
</organism>